<reference evidence="1 2" key="1">
    <citation type="submission" date="2007-03" db="EMBL/GenBank/DDBJ databases">
        <authorList>
            <person name="Fulton L."/>
            <person name="Clifton S."/>
            <person name="Fulton B."/>
            <person name="Xu J."/>
            <person name="Minx P."/>
            <person name="Pepin K.H."/>
            <person name="Johnson M."/>
            <person name="Thiruvilangam P."/>
            <person name="Bhonagiri V."/>
            <person name="Nash W.E."/>
            <person name="Mardis E.R."/>
            <person name="Wilson R.K."/>
        </authorList>
    </citation>
    <scope>NUCLEOTIDE SEQUENCE [LARGE SCALE GENOMIC DNA]</scope>
    <source>
        <strain evidence="1 2">DSM 13814</strain>
    </source>
</reference>
<protein>
    <submittedName>
        <fullName evidence="1">Uncharacterized protein</fullName>
    </submittedName>
</protein>
<name>A6BI12_9FIRM</name>
<dbReference type="Proteomes" id="UP000004016">
    <property type="component" value="Unassembled WGS sequence"/>
</dbReference>
<organism evidence="1 2">
    <name type="scientific">Dorea longicatena DSM 13814</name>
    <dbReference type="NCBI Taxonomy" id="411462"/>
    <lineage>
        <taxon>Bacteria</taxon>
        <taxon>Bacillati</taxon>
        <taxon>Bacillota</taxon>
        <taxon>Clostridia</taxon>
        <taxon>Lachnospirales</taxon>
        <taxon>Lachnospiraceae</taxon>
        <taxon>Dorea</taxon>
    </lineage>
</organism>
<proteinExistence type="predicted"/>
<accession>A6BI12</accession>
<dbReference type="EMBL" id="AAXB02000010">
    <property type="protein sequence ID" value="EDM62728.1"/>
    <property type="molecule type" value="Genomic_DNA"/>
</dbReference>
<dbReference type="HOGENOM" id="CLU_2915050_0_0_9"/>
<evidence type="ECO:0000313" key="2">
    <source>
        <dbReference type="Proteomes" id="UP000004016"/>
    </source>
</evidence>
<gene>
    <name evidence="1" type="ORF">DORLON_01941</name>
</gene>
<comment type="caution">
    <text evidence="1">The sequence shown here is derived from an EMBL/GenBank/DDBJ whole genome shotgun (WGS) entry which is preliminary data.</text>
</comment>
<reference evidence="1 2" key="2">
    <citation type="submission" date="2007-04" db="EMBL/GenBank/DDBJ databases">
        <title>Draft genome sequence of Dorea longicatena (DSM 13814).</title>
        <authorList>
            <person name="Sudarsanam P."/>
            <person name="Ley R."/>
            <person name="Guruge J."/>
            <person name="Turnbaugh P.J."/>
            <person name="Mahowald M."/>
            <person name="Liep D."/>
            <person name="Gordon J."/>
        </authorList>
    </citation>
    <scope>NUCLEOTIDE SEQUENCE [LARGE SCALE GENOMIC DNA]</scope>
    <source>
        <strain evidence="1 2">DSM 13814</strain>
    </source>
</reference>
<evidence type="ECO:0000313" key="1">
    <source>
        <dbReference type="EMBL" id="EDM62728.1"/>
    </source>
</evidence>
<sequence>MKGSMNDIWETRIRKEKVQKRKEKIKEKTSCICLDCFDIGGCHYNPWNCFAILYSGSGSKR</sequence>
<dbReference type="AlphaFoldDB" id="A6BI12"/>